<name>A0A7X8YDT9_9MICC</name>
<dbReference type="GO" id="GO:0045892">
    <property type="term" value="P:negative regulation of DNA-templated transcription"/>
    <property type="evidence" value="ECO:0007669"/>
    <property type="project" value="TreeGrafter"/>
</dbReference>
<dbReference type="SMART" id="SM00346">
    <property type="entry name" value="HTH_ICLR"/>
    <property type="match status" value="1"/>
</dbReference>
<dbReference type="Pfam" id="PF09339">
    <property type="entry name" value="HTH_IclR"/>
    <property type="match status" value="1"/>
</dbReference>
<evidence type="ECO:0000256" key="2">
    <source>
        <dbReference type="ARBA" id="ARBA00023015"/>
    </source>
</evidence>
<dbReference type="GO" id="GO:0003677">
    <property type="term" value="F:DNA binding"/>
    <property type="evidence" value="ECO:0007669"/>
    <property type="project" value="UniProtKB-KW"/>
</dbReference>
<dbReference type="PANTHER" id="PTHR30136">
    <property type="entry name" value="HELIX-TURN-HELIX TRANSCRIPTIONAL REGULATOR, ICLR FAMILY"/>
    <property type="match status" value="1"/>
</dbReference>
<dbReference type="InterPro" id="IPR036388">
    <property type="entry name" value="WH-like_DNA-bd_sf"/>
</dbReference>
<evidence type="ECO:0000259" key="7">
    <source>
        <dbReference type="PROSITE" id="PS51077"/>
    </source>
</evidence>
<dbReference type="InterPro" id="IPR036390">
    <property type="entry name" value="WH_DNA-bd_sf"/>
</dbReference>
<accession>A0A7X8YDT9</accession>
<comment type="caution">
    <text evidence="8">The sequence shown here is derived from an EMBL/GenBank/DDBJ whole genome shotgun (WGS) entry which is preliminary data.</text>
</comment>
<keyword evidence="2" id="KW-0805">Transcription regulation</keyword>
<dbReference type="Gene3D" id="1.10.10.10">
    <property type="entry name" value="Winged helix-like DNA-binding domain superfamily/Winged helix DNA-binding domain"/>
    <property type="match status" value="1"/>
</dbReference>
<dbReference type="PROSITE" id="PS51077">
    <property type="entry name" value="HTH_ICLR"/>
    <property type="match status" value="1"/>
</dbReference>
<comment type="function">
    <text evidence="5">May be an activator protein for the gylABX operon.</text>
</comment>
<keyword evidence="3" id="KW-0238">DNA-binding</keyword>
<evidence type="ECO:0000256" key="5">
    <source>
        <dbReference type="ARBA" id="ARBA00058938"/>
    </source>
</evidence>
<reference evidence="8 9" key="1">
    <citation type="submission" date="2020-04" db="EMBL/GenBank/DDBJ databases">
        <title>Nesterenkonia sp. nov., isolated from marine sediment.</title>
        <authorList>
            <person name="Zhang G."/>
        </authorList>
    </citation>
    <scope>NUCLEOTIDE SEQUENCE [LARGE SCALE GENOMIC DNA]</scope>
    <source>
        <strain evidence="8 9">MY13</strain>
    </source>
</reference>
<protein>
    <recommendedName>
        <fullName evidence="6">Glycerol operon regulatory protein</fullName>
    </recommendedName>
</protein>
<evidence type="ECO:0000313" key="8">
    <source>
        <dbReference type="EMBL" id="NLS09517.1"/>
    </source>
</evidence>
<feature type="domain" description="HTH iclR-type" evidence="7">
    <location>
        <begin position="15"/>
        <end position="76"/>
    </location>
</feature>
<gene>
    <name evidence="8" type="ORF">HGQ17_05740</name>
</gene>
<dbReference type="EMBL" id="JABAHY010000004">
    <property type="protein sequence ID" value="NLS09517.1"/>
    <property type="molecule type" value="Genomic_DNA"/>
</dbReference>
<sequence length="88" mass="9369">MSQTRGAGTERRNGVQSVERALEIVTVIAGRGGNATLSELASATDLPAATVHRLLRTMISAGYLKQLQDRSYGLSLKFVPIGEAARGR</sequence>
<dbReference type="InterPro" id="IPR050707">
    <property type="entry name" value="HTH_MetabolicPath_Reg"/>
</dbReference>
<dbReference type="SUPFAM" id="SSF46785">
    <property type="entry name" value="Winged helix' DNA-binding domain"/>
    <property type="match status" value="1"/>
</dbReference>
<organism evidence="8 9">
    <name type="scientific">Nesterenkonia sedimenti</name>
    <dbReference type="NCBI Taxonomy" id="1463632"/>
    <lineage>
        <taxon>Bacteria</taxon>
        <taxon>Bacillati</taxon>
        <taxon>Actinomycetota</taxon>
        <taxon>Actinomycetes</taxon>
        <taxon>Micrococcales</taxon>
        <taxon>Micrococcaceae</taxon>
        <taxon>Nesterenkonia</taxon>
    </lineage>
</organism>
<evidence type="ECO:0000256" key="6">
    <source>
        <dbReference type="ARBA" id="ARBA00070406"/>
    </source>
</evidence>
<evidence type="ECO:0000256" key="4">
    <source>
        <dbReference type="ARBA" id="ARBA00023163"/>
    </source>
</evidence>
<dbReference type="InterPro" id="IPR005471">
    <property type="entry name" value="Tscrpt_reg_IclR_N"/>
</dbReference>
<keyword evidence="9" id="KW-1185">Reference proteome</keyword>
<dbReference type="GO" id="GO:0006071">
    <property type="term" value="P:glycerol metabolic process"/>
    <property type="evidence" value="ECO:0007669"/>
    <property type="project" value="UniProtKB-KW"/>
</dbReference>
<dbReference type="RefSeq" id="WP_168887022.1">
    <property type="nucleotide sequence ID" value="NZ_JABAHY010000004.1"/>
</dbReference>
<dbReference type="PANTHER" id="PTHR30136:SF24">
    <property type="entry name" value="HTH-TYPE TRANSCRIPTIONAL REPRESSOR ALLR"/>
    <property type="match status" value="1"/>
</dbReference>
<evidence type="ECO:0000256" key="3">
    <source>
        <dbReference type="ARBA" id="ARBA00023125"/>
    </source>
</evidence>
<evidence type="ECO:0000256" key="1">
    <source>
        <dbReference type="ARBA" id="ARBA00022798"/>
    </source>
</evidence>
<dbReference type="AlphaFoldDB" id="A0A7X8YDT9"/>
<evidence type="ECO:0000313" key="9">
    <source>
        <dbReference type="Proteomes" id="UP000523139"/>
    </source>
</evidence>
<dbReference type="GO" id="GO:0003700">
    <property type="term" value="F:DNA-binding transcription factor activity"/>
    <property type="evidence" value="ECO:0007669"/>
    <property type="project" value="TreeGrafter"/>
</dbReference>
<keyword evidence="1" id="KW-0319">Glycerol metabolism</keyword>
<keyword evidence="4" id="KW-0804">Transcription</keyword>
<dbReference type="Proteomes" id="UP000523139">
    <property type="component" value="Unassembled WGS sequence"/>
</dbReference>
<dbReference type="FunFam" id="1.10.10.10:FF:000056">
    <property type="entry name" value="IclR family transcriptional regulator"/>
    <property type="match status" value="1"/>
</dbReference>
<proteinExistence type="predicted"/>